<evidence type="ECO:0000256" key="1">
    <source>
        <dbReference type="ARBA" id="ARBA00004141"/>
    </source>
</evidence>
<keyword evidence="4 6" id="KW-0472">Membrane</keyword>
<organism evidence="8 9">
    <name type="scientific">Caenorhabditis tropicalis</name>
    <dbReference type="NCBI Taxonomy" id="1561998"/>
    <lineage>
        <taxon>Eukaryota</taxon>
        <taxon>Metazoa</taxon>
        <taxon>Ecdysozoa</taxon>
        <taxon>Nematoda</taxon>
        <taxon>Chromadorea</taxon>
        <taxon>Rhabditida</taxon>
        <taxon>Rhabditina</taxon>
        <taxon>Rhabditomorpha</taxon>
        <taxon>Rhabditoidea</taxon>
        <taxon>Rhabditidae</taxon>
        <taxon>Peloderinae</taxon>
        <taxon>Caenorhabditis</taxon>
    </lineage>
</organism>
<keyword evidence="3 6" id="KW-1133">Transmembrane helix</keyword>
<evidence type="ECO:0000256" key="3">
    <source>
        <dbReference type="ARBA" id="ARBA00022989"/>
    </source>
</evidence>
<feature type="transmembrane region" description="Helical" evidence="6">
    <location>
        <begin position="350"/>
        <end position="373"/>
    </location>
</feature>
<evidence type="ECO:0000313" key="8">
    <source>
        <dbReference type="Proteomes" id="UP000095282"/>
    </source>
</evidence>
<feature type="region of interest" description="Disordered" evidence="5">
    <location>
        <begin position="597"/>
        <end position="634"/>
    </location>
</feature>
<dbReference type="STRING" id="1561998.A0A1I7T5F5"/>
<keyword evidence="8" id="KW-1185">Reference proteome</keyword>
<sequence>MMTYFMISIHVMMTTKIKNIILILLMTMAFEGPAMNVIGNIHQVASGVACVQTDVMSSRNDVEGNVMDKGTMLVSRFRALLKNVSGPMNKVKNMLLVLDEKMTKNMLQTPYTKCLDIFDDAFLFCKEKARFFGSHGGACDMIQKTAKICHQAKGFSTEVCSLPSIIGKGVKGAAVPFYSAYFQAIEFAVKKIFFVHIEAAKWALNKVNPVIEEIKKAKSIRAEYQSSDDGKPNAADDTTANLRASVKKSLMNIVNFYIRIINIISFILRYCIMPAILIWPFIYTLRFMYNYSYNDDYKNRFITKEFMKIDQDCAFRGARKVMPLTPDEAKFYIQRGRWKMTEQEKPRFRLDIFITIITCVTPFFMCFMDFGVFTTLSTVHTLMNRTNVDTPAHYEMKVAGNSSMSEILNEFLDVFSPFTKNIRDRENRWRSCFREPNPPNYAENTLMALMFIAALFLCRLKAYFGRQTLALADHFFPNRVRIRALSLYSKILQNRRNLLTEMLGNNKNDFGAEDAVIRRSMQSRGYLSSDCVKCDKYDMNISDQENVRVCVHCSAIYCINCFCLTLFCVHCDEEMQKVNGIELYYEDDNLIISDSETLSSESDENEMENPPTDETNTSNVQTSRFPANDETALH</sequence>
<dbReference type="PANTHER" id="PTHR21041:SF9">
    <property type="entry name" value="DENDRITIC CELL-SPECIFIC TRANSMEMBRANE PROTEIN-LIKE DOMAIN-CONTAINING PROTEIN"/>
    <property type="match status" value="1"/>
</dbReference>
<dbReference type="AlphaFoldDB" id="A0A1I7T5F5"/>
<evidence type="ECO:0000256" key="2">
    <source>
        <dbReference type="ARBA" id="ARBA00022692"/>
    </source>
</evidence>
<evidence type="ECO:0000313" key="9">
    <source>
        <dbReference type="WBParaSite" id="Csp11.Scaffold512.g2576.t1"/>
    </source>
</evidence>
<dbReference type="InterPro" id="IPR051856">
    <property type="entry name" value="CSR-E3_Ligase_Protein"/>
</dbReference>
<dbReference type="InterPro" id="IPR012858">
    <property type="entry name" value="DC_STAMP-like"/>
</dbReference>
<dbReference type="PANTHER" id="PTHR21041">
    <property type="entry name" value="DENDRITIC CELL-SPECIFIC TRANSMEMBRANE PROTEIN"/>
    <property type="match status" value="1"/>
</dbReference>
<name>A0A1I7T5F5_9PELO</name>
<feature type="transmembrane region" description="Helical" evidence="6">
    <location>
        <begin position="256"/>
        <end position="282"/>
    </location>
</feature>
<dbReference type="WBParaSite" id="Csp11.Scaffold512.g2576.t1">
    <property type="protein sequence ID" value="Csp11.Scaffold512.g2576.t1"/>
    <property type="gene ID" value="Csp11.Scaffold512.g2576"/>
</dbReference>
<evidence type="ECO:0000256" key="5">
    <source>
        <dbReference type="SAM" id="MobiDB-lite"/>
    </source>
</evidence>
<dbReference type="Pfam" id="PF07782">
    <property type="entry name" value="DC_STAMP"/>
    <property type="match status" value="1"/>
</dbReference>
<feature type="compositionally biased region" description="Polar residues" evidence="5">
    <location>
        <begin position="612"/>
        <end position="625"/>
    </location>
</feature>
<reference evidence="9" key="1">
    <citation type="submission" date="2016-11" db="UniProtKB">
        <authorList>
            <consortium name="WormBaseParasite"/>
        </authorList>
    </citation>
    <scope>IDENTIFICATION</scope>
</reference>
<dbReference type="Proteomes" id="UP000095282">
    <property type="component" value="Unplaced"/>
</dbReference>
<dbReference type="GO" id="GO:0016020">
    <property type="term" value="C:membrane"/>
    <property type="evidence" value="ECO:0007669"/>
    <property type="project" value="UniProtKB-SubCell"/>
</dbReference>
<evidence type="ECO:0000256" key="6">
    <source>
        <dbReference type="SAM" id="Phobius"/>
    </source>
</evidence>
<proteinExistence type="predicted"/>
<dbReference type="Pfam" id="PF26039">
    <property type="entry name" value="Dcst2"/>
    <property type="match status" value="1"/>
</dbReference>
<accession>A0A1I7T5F5</accession>
<evidence type="ECO:0000256" key="4">
    <source>
        <dbReference type="ARBA" id="ARBA00023136"/>
    </source>
</evidence>
<protein>
    <submittedName>
        <fullName evidence="9">DC_STAMP domain-containing protein</fullName>
    </submittedName>
</protein>
<keyword evidence="2 6" id="KW-0812">Transmembrane</keyword>
<dbReference type="eggNOG" id="KOG3726">
    <property type="taxonomic scope" value="Eukaryota"/>
</dbReference>
<feature type="domain" description="Dendritic cell-specific transmembrane protein-like" evidence="7">
    <location>
        <begin position="297"/>
        <end position="488"/>
    </location>
</feature>
<evidence type="ECO:0000259" key="7">
    <source>
        <dbReference type="Pfam" id="PF07782"/>
    </source>
</evidence>
<comment type="subcellular location">
    <subcellularLocation>
        <location evidence="1">Membrane</location>
        <topology evidence="1">Multi-pass membrane protein</topology>
    </subcellularLocation>
</comment>